<dbReference type="Proteomes" id="UP001153331">
    <property type="component" value="Unassembled WGS sequence"/>
</dbReference>
<dbReference type="EMBL" id="JAPHNI010000492">
    <property type="protein sequence ID" value="KAJ8110510.1"/>
    <property type="molecule type" value="Genomic_DNA"/>
</dbReference>
<keyword evidence="2" id="KW-1185">Reference proteome</keyword>
<organism evidence="1 2">
    <name type="scientific">Boeremia exigua</name>
    <dbReference type="NCBI Taxonomy" id="749465"/>
    <lineage>
        <taxon>Eukaryota</taxon>
        <taxon>Fungi</taxon>
        <taxon>Dikarya</taxon>
        <taxon>Ascomycota</taxon>
        <taxon>Pezizomycotina</taxon>
        <taxon>Dothideomycetes</taxon>
        <taxon>Pleosporomycetidae</taxon>
        <taxon>Pleosporales</taxon>
        <taxon>Pleosporineae</taxon>
        <taxon>Didymellaceae</taxon>
        <taxon>Boeremia</taxon>
    </lineage>
</organism>
<evidence type="ECO:0000313" key="2">
    <source>
        <dbReference type="Proteomes" id="UP001153331"/>
    </source>
</evidence>
<sequence>MMIFSQPPLRTSFARLLRTLSQVLAMWLLNARTRELRAFIEQVPDYAILSHTWSEEEVTFHDIGKLHALAMAGYQKIIWCCAQAVKDGFDWVWVDTCCINKESSAELTEAINSMYKWYWEAAICYAFLSDVSADSTTWNEEVRTSRWFTRGWTLQELLAPDIVEFYDKYWRILGTKSKLLTPIRSATKIQSEILLNRAAIRTASIATKFSWAAHRHTTRIEDMAYCLLGPVQVNMPMIYGEGGRAFHRLQSEIIRQTNEHTIFAWESIENDQQTLSVLAPSPRYFENCRNIQQISLIESRQSTHEITNNGLRITLPCIAVSEDRIIALLDCEHESEAIVGIWLERMRGDKWQRLPGSKLAALSATDKEDAILRDMLLVIHTTYDEPSSRKPCSAVIRSIIADQPCSVSEIAICNNQSSTSAQGALTFLEYGSFPFNVTIRDGQAASFTLSPESCNVTVVYGIRNDRAAVCLDSGPKSYRNWAEEMRVNWLGHWNQVSDYDHVLLPGIMGDIQTMVQISAKKTLVGNKVLWKLDVSVFCCSCNATHGNECVCEANARRKGVLRCINSTAPLCPCEVCIQARTEDKQIDFV</sequence>
<proteinExistence type="predicted"/>
<gene>
    <name evidence="1" type="ORF">OPT61_g6666</name>
</gene>
<protein>
    <submittedName>
        <fullName evidence="1">Uncharacterized protein</fullName>
    </submittedName>
</protein>
<accession>A0ACC2I5S8</accession>
<name>A0ACC2I5S8_9PLEO</name>
<comment type="caution">
    <text evidence="1">The sequence shown here is derived from an EMBL/GenBank/DDBJ whole genome shotgun (WGS) entry which is preliminary data.</text>
</comment>
<evidence type="ECO:0000313" key="1">
    <source>
        <dbReference type="EMBL" id="KAJ8110510.1"/>
    </source>
</evidence>
<reference evidence="1" key="1">
    <citation type="submission" date="2022-11" db="EMBL/GenBank/DDBJ databases">
        <title>Genome Sequence of Boeremia exigua.</title>
        <authorList>
            <person name="Buettner E."/>
        </authorList>
    </citation>
    <scope>NUCLEOTIDE SEQUENCE</scope>
    <source>
        <strain evidence="1">CU02</strain>
    </source>
</reference>